<dbReference type="PANTHER" id="PTHR33112:SF16">
    <property type="entry name" value="HETEROKARYON INCOMPATIBILITY DOMAIN-CONTAINING PROTEIN"/>
    <property type="match status" value="1"/>
</dbReference>
<protein>
    <submittedName>
        <fullName evidence="3">Heterokaryon incompatibility protein-domain-containing protein</fullName>
    </submittedName>
</protein>
<evidence type="ECO:0000313" key="3">
    <source>
        <dbReference type="EMBL" id="KAH6895915.1"/>
    </source>
</evidence>
<evidence type="ECO:0000313" key="4">
    <source>
        <dbReference type="Proteomes" id="UP000777438"/>
    </source>
</evidence>
<dbReference type="PANTHER" id="PTHR33112">
    <property type="entry name" value="DOMAIN PROTEIN, PUTATIVE-RELATED"/>
    <property type="match status" value="1"/>
</dbReference>
<sequence length="716" mass="79418">MFCHACKTIGFRLAIPKHTNSLFAVLHQDPESFSASLALGCDLCTLISGKLGSVAIQNEVCKDLKAFMVLERTVRKNRPSTVHDISSISVASLLGNVILDVIGAIPEIYHFLYPERNTTSAQNQSEPHPRKRQKTSGTAKKADSPSSAISKCVTSTGSAENLKLAQIWLNECQNKHPQCKVNHISSKKCPLPTRLINVEDSKRPFLQETTASTKGPYIALSYCWGEGEQVRTLKSNYTLRLQSLPMDNLPRTFADAIQTTKALGYTYIWIDAFCITQDDQDDLGRELPKMGDIYQYAEFTIYSQGAQSSHAGIFVDRDARLYRPCEVTISTTIDDTSFSKKLTLATTCDGPDYLESRGWILQERVLSSRCLVFGRQMSWICTVGEAQETNPTLRLRRKAAESSVLWVLETLRSSLYGSTPRIEGPRNPQRQSSRFDLWYRMLEEYSDKKLSFVSDNLKAVSGLAALFHETHGATFAAGLWKEDLQFGLAWYVGINDERSVSKTAEGPSWSWPSVGKVRIRLRSWRSSSGPAPGVGCDVVDVDYDVTGMPNPFGLVDKAMLTVRAPVRKAIVHHTDEFSASRQARCYGGSGPEFDGIDEREEPRHPALLLHADTETPVAEVALDRPFSLGSPVPRSGRGEGAGVWQVWCVLLHAQQTRDGCRGTVLVVDESKTESNTFKRVGLGFVVGKYMDWFGISTKYGPGGSTKGLDKETIRIL</sequence>
<feature type="region of interest" description="Disordered" evidence="1">
    <location>
        <begin position="119"/>
        <end position="149"/>
    </location>
</feature>
<keyword evidence="4" id="KW-1185">Reference proteome</keyword>
<dbReference type="EMBL" id="JAGPYM010000004">
    <property type="protein sequence ID" value="KAH6895915.1"/>
    <property type="molecule type" value="Genomic_DNA"/>
</dbReference>
<evidence type="ECO:0000256" key="1">
    <source>
        <dbReference type="SAM" id="MobiDB-lite"/>
    </source>
</evidence>
<comment type="caution">
    <text evidence="3">The sequence shown here is derived from an EMBL/GenBank/DDBJ whole genome shotgun (WGS) entry which is preliminary data.</text>
</comment>
<name>A0A9P9AWL0_9HYPO</name>
<feature type="domain" description="Heterokaryon incompatibility" evidence="2">
    <location>
        <begin position="217"/>
        <end position="363"/>
    </location>
</feature>
<dbReference type="Pfam" id="PF06985">
    <property type="entry name" value="HET"/>
    <property type="match status" value="1"/>
</dbReference>
<reference evidence="3 4" key="1">
    <citation type="journal article" date="2021" name="Nat. Commun.">
        <title>Genetic determinants of endophytism in the Arabidopsis root mycobiome.</title>
        <authorList>
            <person name="Mesny F."/>
            <person name="Miyauchi S."/>
            <person name="Thiergart T."/>
            <person name="Pickel B."/>
            <person name="Atanasova L."/>
            <person name="Karlsson M."/>
            <person name="Huettel B."/>
            <person name="Barry K.W."/>
            <person name="Haridas S."/>
            <person name="Chen C."/>
            <person name="Bauer D."/>
            <person name="Andreopoulos W."/>
            <person name="Pangilinan J."/>
            <person name="LaButti K."/>
            <person name="Riley R."/>
            <person name="Lipzen A."/>
            <person name="Clum A."/>
            <person name="Drula E."/>
            <person name="Henrissat B."/>
            <person name="Kohler A."/>
            <person name="Grigoriev I.V."/>
            <person name="Martin F.M."/>
            <person name="Hacquard S."/>
        </authorList>
    </citation>
    <scope>NUCLEOTIDE SEQUENCE [LARGE SCALE GENOMIC DNA]</scope>
    <source>
        <strain evidence="3 4">MPI-CAGE-CH-0241</strain>
    </source>
</reference>
<organism evidence="3 4">
    <name type="scientific">Thelonectria olida</name>
    <dbReference type="NCBI Taxonomy" id="1576542"/>
    <lineage>
        <taxon>Eukaryota</taxon>
        <taxon>Fungi</taxon>
        <taxon>Dikarya</taxon>
        <taxon>Ascomycota</taxon>
        <taxon>Pezizomycotina</taxon>
        <taxon>Sordariomycetes</taxon>
        <taxon>Hypocreomycetidae</taxon>
        <taxon>Hypocreales</taxon>
        <taxon>Nectriaceae</taxon>
        <taxon>Thelonectria</taxon>
    </lineage>
</organism>
<dbReference type="OrthoDB" id="5125733at2759"/>
<dbReference type="Proteomes" id="UP000777438">
    <property type="component" value="Unassembled WGS sequence"/>
</dbReference>
<gene>
    <name evidence="3" type="ORF">B0T10DRAFT_603502</name>
</gene>
<dbReference type="InterPro" id="IPR010730">
    <property type="entry name" value="HET"/>
</dbReference>
<dbReference type="AlphaFoldDB" id="A0A9P9AWL0"/>
<proteinExistence type="predicted"/>
<evidence type="ECO:0000259" key="2">
    <source>
        <dbReference type="Pfam" id="PF06985"/>
    </source>
</evidence>
<accession>A0A9P9AWL0</accession>